<evidence type="ECO:0000256" key="1">
    <source>
        <dbReference type="SAM" id="MobiDB-lite"/>
    </source>
</evidence>
<organism evidence="2">
    <name type="scientific">Oryza brachyantha</name>
    <name type="common">malo sina</name>
    <dbReference type="NCBI Taxonomy" id="4533"/>
    <lineage>
        <taxon>Eukaryota</taxon>
        <taxon>Viridiplantae</taxon>
        <taxon>Streptophyta</taxon>
        <taxon>Embryophyta</taxon>
        <taxon>Tracheophyta</taxon>
        <taxon>Spermatophyta</taxon>
        <taxon>Magnoliopsida</taxon>
        <taxon>Liliopsida</taxon>
        <taxon>Poales</taxon>
        <taxon>Poaceae</taxon>
        <taxon>BOP clade</taxon>
        <taxon>Oryzoideae</taxon>
        <taxon>Oryzeae</taxon>
        <taxon>Oryzinae</taxon>
        <taxon>Oryza</taxon>
    </lineage>
</organism>
<evidence type="ECO:0000313" key="2">
    <source>
        <dbReference type="EnsemblPlants" id="OB12G25600.1"/>
    </source>
</evidence>
<dbReference type="Gramene" id="OB12G25600.1">
    <property type="protein sequence ID" value="OB12G25600.1"/>
    <property type="gene ID" value="OB12G25600"/>
</dbReference>
<dbReference type="EnsemblPlants" id="OB12G25600.1">
    <property type="protein sequence ID" value="OB12G25600.1"/>
    <property type="gene ID" value="OB12G25600"/>
</dbReference>
<dbReference type="Proteomes" id="UP000006038">
    <property type="component" value="Chromosome 12"/>
</dbReference>
<evidence type="ECO:0000313" key="3">
    <source>
        <dbReference type="Proteomes" id="UP000006038"/>
    </source>
</evidence>
<dbReference type="AlphaFoldDB" id="J3NF02"/>
<protein>
    <submittedName>
        <fullName evidence="2">Uncharacterized protein</fullName>
    </submittedName>
</protein>
<accession>J3NF02</accession>
<feature type="compositionally biased region" description="Basic and acidic residues" evidence="1">
    <location>
        <begin position="57"/>
        <end position="73"/>
    </location>
</feature>
<name>J3NF02_ORYBR</name>
<feature type="region of interest" description="Disordered" evidence="1">
    <location>
        <begin position="57"/>
        <end position="94"/>
    </location>
</feature>
<reference evidence="2" key="2">
    <citation type="submission" date="2013-04" db="UniProtKB">
        <authorList>
            <consortium name="EnsemblPlants"/>
        </authorList>
    </citation>
    <scope>IDENTIFICATION</scope>
</reference>
<keyword evidence="3" id="KW-1185">Reference proteome</keyword>
<reference evidence="2" key="1">
    <citation type="journal article" date="2013" name="Nat. Commun.">
        <title>Whole-genome sequencing of Oryza brachyantha reveals mechanisms underlying Oryza genome evolution.</title>
        <authorList>
            <person name="Chen J."/>
            <person name="Huang Q."/>
            <person name="Gao D."/>
            <person name="Wang J."/>
            <person name="Lang Y."/>
            <person name="Liu T."/>
            <person name="Li B."/>
            <person name="Bai Z."/>
            <person name="Luis Goicoechea J."/>
            <person name="Liang C."/>
            <person name="Chen C."/>
            <person name="Zhang W."/>
            <person name="Sun S."/>
            <person name="Liao Y."/>
            <person name="Zhang X."/>
            <person name="Yang L."/>
            <person name="Song C."/>
            <person name="Wang M."/>
            <person name="Shi J."/>
            <person name="Liu G."/>
            <person name="Liu J."/>
            <person name="Zhou H."/>
            <person name="Zhou W."/>
            <person name="Yu Q."/>
            <person name="An N."/>
            <person name="Chen Y."/>
            <person name="Cai Q."/>
            <person name="Wang B."/>
            <person name="Liu B."/>
            <person name="Min J."/>
            <person name="Huang Y."/>
            <person name="Wu H."/>
            <person name="Li Z."/>
            <person name="Zhang Y."/>
            <person name="Yin Y."/>
            <person name="Song W."/>
            <person name="Jiang J."/>
            <person name="Jackson S.A."/>
            <person name="Wing R.A."/>
            <person name="Wang J."/>
            <person name="Chen M."/>
        </authorList>
    </citation>
    <scope>NUCLEOTIDE SEQUENCE [LARGE SCALE GENOMIC DNA]</scope>
    <source>
        <strain evidence="2">cv. IRGC 101232</strain>
    </source>
</reference>
<sequence length="94" mass="10294">MADQPRHLRDHLLLRADLAALRHAIHARVHLVEPLRHLAGNAALGAVDERHEVGVDVHHPVGERRRAAPRDDDVQAVTTPGDGDVAEPVRLVQA</sequence>
<proteinExistence type="predicted"/>
<dbReference type="HOGENOM" id="CLU_2392414_0_0_1"/>